<accession>A0A2P2IQ82</accession>
<dbReference type="EMBL" id="GGEC01002874">
    <property type="protein sequence ID" value="MBW83357.1"/>
    <property type="molecule type" value="Transcribed_RNA"/>
</dbReference>
<proteinExistence type="predicted"/>
<dbReference type="AlphaFoldDB" id="A0A2P2IQ82"/>
<protein>
    <submittedName>
        <fullName evidence="2">Uncharacterized protein</fullName>
    </submittedName>
</protein>
<sequence>MRYHNNMSESSGPGGLPNPLDPLSSNNNNLFSIYKLNIFPFGGAKNGQLQVLAVAVNCGFLLC</sequence>
<feature type="region of interest" description="Disordered" evidence="1">
    <location>
        <begin position="1"/>
        <end position="21"/>
    </location>
</feature>
<evidence type="ECO:0000256" key="1">
    <source>
        <dbReference type="SAM" id="MobiDB-lite"/>
    </source>
</evidence>
<organism evidence="2">
    <name type="scientific">Rhizophora mucronata</name>
    <name type="common">Asiatic mangrove</name>
    <dbReference type="NCBI Taxonomy" id="61149"/>
    <lineage>
        <taxon>Eukaryota</taxon>
        <taxon>Viridiplantae</taxon>
        <taxon>Streptophyta</taxon>
        <taxon>Embryophyta</taxon>
        <taxon>Tracheophyta</taxon>
        <taxon>Spermatophyta</taxon>
        <taxon>Magnoliopsida</taxon>
        <taxon>eudicotyledons</taxon>
        <taxon>Gunneridae</taxon>
        <taxon>Pentapetalae</taxon>
        <taxon>rosids</taxon>
        <taxon>fabids</taxon>
        <taxon>Malpighiales</taxon>
        <taxon>Rhizophoraceae</taxon>
        <taxon>Rhizophora</taxon>
    </lineage>
</organism>
<reference evidence="2" key="1">
    <citation type="submission" date="2018-02" db="EMBL/GenBank/DDBJ databases">
        <title>Rhizophora mucronata_Transcriptome.</title>
        <authorList>
            <person name="Meera S.P."/>
            <person name="Sreeshan A."/>
            <person name="Augustine A."/>
        </authorList>
    </citation>
    <scope>NUCLEOTIDE SEQUENCE</scope>
    <source>
        <tissue evidence="2">Leaf</tissue>
    </source>
</reference>
<evidence type="ECO:0000313" key="2">
    <source>
        <dbReference type="EMBL" id="MBW83357.1"/>
    </source>
</evidence>
<name>A0A2P2IQ82_RHIMU</name>